<reference evidence="1" key="1">
    <citation type="submission" date="2019-08" db="EMBL/GenBank/DDBJ databases">
        <title>The genome of the North American firefly Photinus pyralis.</title>
        <authorList>
            <consortium name="Photinus pyralis genome working group"/>
            <person name="Fallon T.R."/>
            <person name="Sander Lower S.E."/>
            <person name="Weng J.-K."/>
        </authorList>
    </citation>
    <scope>NUCLEOTIDE SEQUENCE</scope>
    <source>
        <strain evidence="1">TRF0915ILg1</strain>
        <tissue evidence="1">Whole body</tissue>
    </source>
</reference>
<organism evidence="1 2">
    <name type="scientific">Ignelater luminosus</name>
    <name type="common">Cucubano</name>
    <name type="synonym">Pyrophorus luminosus</name>
    <dbReference type="NCBI Taxonomy" id="2038154"/>
    <lineage>
        <taxon>Eukaryota</taxon>
        <taxon>Metazoa</taxon>
        <taxon>Ecdysozoa</taxon>
        <taxon>Arthropoda</taxon>
        <taxon>Hexapoda</taxon>
        <taxon>Insecta</taxon>
        <taxon>Pterygota</taxon>
        <taxon>Neoptera</taxon>
        <taxon>Endopterygota</taxon>
        <taxon>Coleoptera</taxon>
        <taxon>Polyphaga</taxon>
        <taxon>Elateriformia</taxon>
        <taxon>Elateroidea</taxon>
        <taxon>Elateridae</taxon>
        <taxon>Agrypninae</taxon>
        <taxon>Pyrophorini</taxon>
        <taxon>Ignelater</taxon>
    </lineage>
</organism>
<accession>A0A8K0DDU5</accession>
<dbReference type="Proteomes" id="UP000801492">
    <property type="component" value="Unassembled WGS sequence"/>
</dbReference>
<dbReference type="AlphaFoldDB" id="A0A8K0DDU5"/>
<keyword evidence="2" id="KW-1185">Reference proteome</keyword>
<protein>
    <submittedName>
        <fullName evidence="1">Uncharacterized protein</fullName>
    </submittedName>
</protein>
<sequence length="91" mass="9929">MMIGCLSDGYILFADGPYFAHEDNDDAAILKSMLKNPVMLSFFQLADCIGVDRGFRDVVDETKSHGIDAARLKSVRARDAGKNLSGRSSSE</sequence>
<proteinExistence type="predicted"/>
<comment type="caution">
    <text evidence="1">The sequence shown here is derived from an EMBL/GenBank/DDBJ whole genome shotgun (WGS) entry which is preliminary data.</text>
</comment>
<dbReference type="OrthoDB" id="6758862at2759"/>
<name>A0A8K0DDU5_IGNLU</name>
<evidence type="ECO:0000313" key="2">
    <source>
        <dbReference type="Proteomes" id="UP000801492"/>
    </source>
</evidence>
<evidence type="ECO:0000313" key="1">
    <source>
        <dbReference type="EMBL" id="KAF2901506.1"/>
    </source>
</evidence>
<dbReference type="EMBL" id="VTPC01001572">
    <property type="protein sequence ID" value="KAF2901506.1"/>
    <property type="molecule type" value="Genomic_DNA"/>
</dbReference>
<gene>
    <name evidence="1" type="ORF">ILUMI_04689</name>
</gene>